<proteinExistence type="predicted"/>
<evidence type="ECO:0000313" key="4">
    <source>
        <dbReference type="EMBL" id="QKV18702.1"/>
    </source>
</evidence>
<evidence type="ECO:0000256" key="2">
    <source>
        <dbReference type="SAM" id="Phobius"/>
    </source>
</evidence>
<feature type="coiled-coil region" evidence="1">
    <location>
        <begin position="113"/>
        <end position="144"/>
    </location>
</feature>
<name>A0A6N1VHC4_9HYPH</name>
<dbReference type="RefSeq" id="WP_175276595.1">
    <property type="nucleotide sequence ID" value="NZ_CP054836.1"/>
</dbReference>
<evidence type="ECO:0000256" key="1">
    <source>
        <dbReference type="SAM" id="Coils"/>
    </source>
</evidence>
<gene>
    <name evidence="4" type="ORF">HTY61_09700</name>
</gene>
<keyword evidence="1" id="KW-0175">Coiled coil</keyword>
<evidence type="ECO:0000313" key="5">
    <source>
        <dbReference type="Proteomes" id="UP000509367"/>
    </source>
</evidence>
<keyword evidence="2" id="KW-1133">Transmembrane helix</keyword>
<dbReference type="Proteomes" id="UP000509367">
    <property type="component" value="Chromosome"/>
</dbReference>
<evidence type="ECO:0008006" key="6">
    <source>
        <dbReference type="Google" id="ProtNLM"/>
    </source>
</evidence>
<keyword evidence="3" id="KW-0732">Signal</keyword>
<dbReference type="AlphaFoldDB" id="A0A6N1VHC4"/>
<feature type="signal peptide" evidence="3">
    <location>
        <begin position="1"/>
        <end position="24"/>
    </location>
</feature>
<keyword evidence="5" id="KW-1185">Reference proteome</keyword>
<keyword evidence="2" id="KW-0812">Transmembrane</keyword>
<accession>A0A6N1VHC4</accession>
<dbReference type="KEGG" id="orm:HTY61_09700"/>
<feature type="chain" id="PRO_5026884743" description="LapA family protein" evidence="3">
    <location>
        <begin position="25"/>
        <end position="156"/>
    </location>
</feature>
<sequence length="156" mass="17049">MRIVRLFLTLAAAAVFLHAPLAIAADAPSGGVRFDLTVNLTAIITIAVMAAGGIAAWVTVRNRVRTHSETLAVHAEKVEALGKRIEQVRAKSAHELSEFKLEVARNYATVQSVANVEERIAAALEKLDDRLEKLDSYLRDLAAAPSRRARRDNKPE</sequence>
<evidence type="ECO:0000256" key="3">
    <source>
        <dbReference type="SAM" id="SignalP"/>
    </source>
</evidence>
<dbReference type="EMBL" id="CP054836">
    <property type="protein sequence ID" value="QKV18702.1"/>
    <property type="molecule type" value="Genomic_DNA"/>
</dbReference>
<organism evidence="4 5">
    <name type="scientific">Oricola thermophila</name>
    <dbReference type="NCBI Taxonomy" id="2742145"/>
    <lineage>
        <taxon>Bacteria</taxon>
        <taxon>Pseudomonadati</taxon>
        <taxon>Pseudomonadota</taxon>
        <taxon>Alphaproteobacteria</taxon>
        <taxon>Hyphomicrobiales</taxon>
        <taxon>Ahrensiaceae</taxon>
        <taxon>Oricola</taxon>
    </lineage>
</organism>
<feature type="transmembrane region" description="Helical" evidence="2">
    <location>
        <begin position="40"/>
        <end position="60"/>
    </location>
</feature>
<keyword evidence="2" id="KW-0472">Membrane</keyword>
<protein>
    <recommendedName>
        <fullName evidence="6">LapA family protein</fullName>
    </recommendedName>
</protein>
<reference evidence="4 5" key="1">
    <citation type="submission" date="2020-06" db="EMBL/GenBank/DDBJ databases">
        <title>Oricola thermophila sp. nov. isolated from a tidal sediments.</title>
        <authorList>
            <person name="Kwon K.K."/>
            <person name="Yang S.-H."/>
            <person name="Park M.-J."/>
        </authorList>
    </citation>
    <scope>NUCLEOTIDE SEQUENCE [LARGE SCALE GENOMIC DNA]</scope>
    <source>
        <strain evidence="4 5">MEBiC13590</strain>
    </source>
</reference>